<dbReference type="EMBL" id="JABXXO010000001">
    <property type="protein sequence ID" value="KAF7783847.1"/>
    <property type="molecule type" value="Genomic_DNA"/>
</dbReference>
<feature type="compositionally biased region" description="Low complexity" evidence="1">
    <location>
        <begin position="214"/>
        <end position="226"/>
    </location>
</feature>
<feature type="compositionally biased region" description="Polar residues" evidence="1">
    <location>
        <begin position="24"/>
        <end position="36"/>
    </location>
</feature>
<feature type="compositionally biased region" description="Polar residues" evidence="1">
    <location>
        <begin position="176"/>
        <end position="197"/>
    </location>
</feature>
<organism evidence="2 3">
    <name type="scientific">Agaricus bisporus var. burnettii</name>
    <dbReference type="NCBI Taxonomy" id="192524"/>
    <lineage>
        <taxon>Eukaryota</taxon>
        <taxon>Fungi</taxon>
        <taxon>Dikarya</taxon>
        <taxon>Basidiomycota</taxon>
        <taxon>Agaricomycotina</taxon>
        <taxon>Agaricomycetes</taxon>
        <taxon>Agaricomycetidae</taxon>
        <taxon>Agaricales</taxon>
        <taxon>Agaricineae</taxon>
        <taxon>Agaricaceae</taxon>
        <taxon>Agaricus</taxon>
    </lineage>
</organism>
<feature type="compositionally biased region" description="Pro residues" evidence="1">
    <location>
        <begin position="161"/>
        <end position="171"/>
    </location>
</feature>
<evidence type="ECO:0000313" key="3">
    <source>
        <dbReference type="Proteomes" id="UP000629468"/>
    </source>
</evidence>
<feature type="compositionally biased region" description="Polar residues" evidence="1">
    <location>
        <begin position="133"/>
        <end position="146"/>
    </location>
</feature>
<feature type="compositionally biased region" description="Low complexity" evidence="1">
    <location>
        <begin position="150"/>
        <end position="160"/>
    </location>
</feature>
<dbReference type="AlphaFoldDB" id="A0A8H7F9U7"/>
<feature type="region of interest" description="Disordered" evidence="1">
    <location>
        <begin position="23"/>
        <end position="45"/>
    </location>
</feature>
<reference evidence="2 3" key="1">
    <citation type="journal article" name="Sci. Rep.">
        <title>Telomere-to-telomere assembled and centromere annotated genomes of the two main subspecies of the button mushroom Agaricus bisporus reveal especially polymorphic chromosome ends.</title>
        <authorList>
            <person name="Sonnenberg A.S.M."/>
            <person name="Sedaghat-Telgerd N."/>
            <person name="Lavrijssen B."/>
            <person name="Ohm R.A."/>
            <person name="Hendrickx P.M."/>
            <person name="Scholtmeijer K."/>
            <person name="Baars J.J.P."/>
            <person name="van Peer A."/>
        </authorList>
    </citation>
    <scope>NUCLEOTIDE SEQUENCE [LARGE SCALE GENOMIC DNA]</scope>
    <source>
        <strain evidence="2 3">H119_p4</strain>
    </source>
</reference>
<sequence length="247" mass="26363">MPYFENAKEFRISGGRVTDLKRCTSGNINDPSSNVSEIDDLTRSESSTGRMIVIGQGAATRVVVTPTTSASRSSSRAPSRAASPKGRREPSLNTQSLGQPPPRRSPAPYSRSPSSSWNLSQQSVPPSPDNPLVRSSQSQGLTSSTDMVGFSMPLSTSSSPPTFPVPSPSMPFAPAVTTTDNLSTSIPEIQRQPSPVSTPVFGPAEFPGSTPKPGNKISRSGTSSSGGKEEDKKKKVMKRFFEMWSKR</sequence>
<protein>
    <submittedName>
        <fullName evidence="2">Uncharacterized protein</fullName>
    </submittedName>
</protein>
<feature type="region of interest" description="Disordered" evidence="1">
    <location>
        <begin position="63"/>
        <end position="236"/>
    </location>
</feature>
<gene>
    <name evidence="2" type="ORF">Agabi119p4_12</name>
</gene>
<proteinExistence type="predicted"/>
<evidence type="ECO:0000256" key="1">
    <source>
        <dbReference type="SAM" id="MobiDB-lite"/>
    </source>
</evidence>
<dbReference type="Proteomes" id="UP000629468">
    <property type="component" value="Unassembled WGS sequence"/>
</dbReference>
<feature type="compositionally biased region" description="Basic and acidic residues" evidence="1">
    <location>
        <begin position="227"/>
        <end position="236"/>
    </location>
</feature>
<comment type="caution">
    <text evidence="2">The sequence shown here is derived from an EMBL/GenBank/DDBJ whole genome shotgun (WGS) entry which is preliminary data.</text>
</comment>
<feature type="compositionally biased region" description="Low complexity" evidence="1">
    <location>
        <begin position="63"/>
        <end position="84"/>
    </location>
</feature>
<name>A0A8H7F9U7_AGABI</name>
<feature type="compositionally biased region" description="Low complexity" evidence="1">
    <location>
        <begin position="106"/>
        <end position="116"/>
    </location>
</feature>
<accession>A0A8H7F9U7</accession>
<evidence type="ECO:0000313" key="2">
    <source>
        <dbReference type="EMBL" id="KAF7783847.1"/>
    </source>
</evidence>